<protein>
    <submittedName>
        <fullName evidence="1">Uncharacterized protein</fullName>
    </submittedName>
</protein>
<dbReference type="EMBL" id="FJUW01000031">
    <property type="protein sequence ID" value="CZT04191.1"/>
    <property type="molecule type" value="Genomic_DNA"/>
</dbReference>
<dbReference type="AlphaFoldDB" id="A0A1E1L104"/>
<name>A0A1E1L104_9HELO</name>
<accession>A0A1E1L104</accession>
<sequence>MSTPGERFGLLLDDAGINRINRYNPQNLKENCACVTIARLTNSSLDEFARMANTWESQLHLLPECSGERDLTNHFRQAEWWDAFWFQITGSDVKARDFALQYHGVKEPENKGKDRMR</sequence>
<reference evidence="2" key="1">
    <citation type="submission" date="2016-03" db="EMBL/GenBank/DDBJ databases">
        <authorList>
            <person name="Ploux O."/>
        </authorList>
    </citation>
    <scope>NUCLEOTIDE SEQUENCE [LARGE SCALE GENOMIC DNA]</scope>
    <source>
        <strain evidence="2">UK7</strain>
    </source>
</reference>
<dbReference type="Proteomes" id="UP000178129">
    <property type="component" value="Unassembled WGS sequence"/>
</dbReference>
<gene>
    <name evidence="1" type="ORF">RCO7_14766</name>
</gene>
<keyword evidence="2" id="KW-1185">Reference proteome</keyword>
<evidence type="ECO:0000313" key="2">
    <source>
        <dbReference type="Proteomes" id="UP000178129"/>
    </source>
</evidence>
<organism evidence="1 2">
    <name type="scientific">Rhynchosporium graminicola</name>
    <dbReference type="NCBI Taxonomy" id="2792576"/>
    <lineage>
        <taxon>Eukaryota</taxon>
        <taxon>Fungi</taxon>
        <taxon>Dikarya</taxon>
        <taxon>Ascomycota</taxon>
        <taxon>Pezizomycotina</taxon>
        <taxon>Leotiomycetes</taxon>
        <taxon>Helotiales</taxon>
        <taxon>Ploettnerulaceae</taxon>
        <taxon>Rhynchosporium</taxon>
    </lineage>
</organism>
<dbReference type="InParanoid" id="A0A1E1L104"/>
<proteinExistence type="predicted"/>
<comment type="caution">
    <text evidence="1">The sequence shown here is derived from an EMBL/GenBank/DDBJ whole genome shotgun (WGS) entry which is preliminary data.</text>
</comment>
<evidence type="ECO:0000313" key="1">
    <source>
        <dbReference type="EMBL" id="CZT04191.1"/>
    </source>
</evidence>